<protein>
    <submittedName>
        <fullName evidence="1">Uncharacterized protein</fullName>
    </submittedName>
</protein>
<feature type="non-terminal residue" evidence="1">
    <location>
        <position position="1"/>
    </location>
</feature>
<reference evidence="1" key="1">
    <citation type="submission" date="2021-06" db="EMBL/GenBank/DDBJ databases">
        <authorList>
            <person name="Hodson N. C."/>
            <person name="Mongue J. A."/>
            <person name="Jaron S. K."/>
        </authorList>
    </citation>
    <scope>NUCLEOTIDE SEQUENCE</scope>
</reference>
<evidence type="ECO:0000313" key="1">
    <source>
        <dbReference type="EMBL" id="CAG7824863.1"/>
    </source>
</evidence>
<accession>A0A8J2PL88</accession>
<dbReference type="AlphaFoldDB" id="A0A8J2PL88"/>
<organism evidence="1 2">
    <name type="scientific">Allacma fusca</name>
    <dbReference type="NCBI Taxonomy" id="39272"/>
    <lineage>
        <taxon>Eukaryota</taxon>
        <taxon>Metazoa</taxon>
        <taxon>Ecdysozoa</taxon>
        <taxon>Arthropoda</taxon>
        <taxon>Hexapoda</taxon>
        <taxon>Collembola</taxon>
        <taxon>Symphypleona</taxon>
        <taxon>Sminthuridae</taxon>
        <taxon>Allacma</taxon>
    </lineage>
</organism>
<sequence>RQGRNQRLKNWDTSVTCFGYN</sequence>
<comment type="caution">
    <text evidence="1">The sequence shown here is derived from an EMBL/GenBank/DDBJ whole genome shotgun (WGS) entry which is preliminary data.</text>
</comment>
<evidence type="ECO:0000313" key="2">
    <source>
        <dbReference type="Proteomes" id="UP000708208"/>
    </source>
</evidence>
<dbReference type="Proteomes" id="UP000708208">
    <property type="component" value="Unassembled WGS sequence"/>
</dbReference>
<gene>
    <name evidence="1" type="ORF">AFUS01_LOCUS34999</name>
</gene>
<dbReference type="EMBL" id="CAJVCH010534257">
    <property type="protein sequence ID" value="CAG7824863.1"/>
    <property type="molecule type" value="Genomic_DNA"/>
</dbReference>
<name>A0A8J2PL88_9HEXA</name>
<proteinExistence type="predicted"/>
<keyword evidence="2" id="KW-1185">Reference proteome</keyword>